<dbReference type="RefSeq" id="WP_067752063.1">
    <property type="nucleotide sequence ID" value="NZ_CP015772.1"/>
</dbReference>
<accession>A0A1A9I0S0</accession>
<dbReference type="Proteomes" id="UP000077667">
    <property type="component" value="Chromosome"/>
</dbReference>
<reference evidence="1 2" key="1">
    <citation type="submission" date="2016-05" db="EMBL/GenBank/DDBJ databases">
        <title>Niabella ginsenosidivorans BS26 whole genome sequencing.</title>
        <authorList>
            <person name="Im W.T."/>
            <person name="Siddiqi M.Z."/>
        </authorList>
    </citation>
    <scope>NUCLEOTIDE SEQUENCE [LARGE SCALE GENOMIC DNA]</scope>
    <source>
        <strain evidence="1 2">BS26</strain>
    </source>
</reference>
<evidence type="ECO:0000313" key="1">
    <source>
        <dbReference type="EMBL" id="ANH80154.1"/>
    </source>
</evidence>
<gene>
    <name evidence="1" type="ORF">A8C56_03380</name>
</gene>
<proteinExistence type="predicted"/>
<protein>
    <submittedName>
        <fullName evidence="1">Uncharacterized protein</fullName>
    </submittedName>
</protein>
<organism evidence="1 2">
    <name type="scientific">Niabella ginsenosidivorans</name>
    <dbReference type="NCBI Taxonomy" id="1176587"/>
    <lineage>
        <taxon>Bacteria</taxon>
        <taxon>Pseudomonadati</taxon>
        <taxon>Bacteroidota</taxon>
        <taxon>Chitinophagia</taxon>
        <taxon>Chitinophagales</taxon>
        <taxon>Chitinophagaceae</taxon>
        <taxon>Niabella</taxon>
    </lineage>
</organism>
<dbReference type="STRING" id="1176587.A8C56_03380"/>
<sequence>MKKRRSADPASRPGAVATDVLGVAPFLNVKRYTLLNAAVIEKVYKGVAHATITDEIEQPKNHF</sequence>
<name>A0A1A9I0S0_9BACT</name>
<dbReference type="AlphaFoldDB" id="A0A1A9I0S0"/>
<dbReference type="KEGG" id="nia:A8C56_03380"/>
<dbReference type="EMBL" id="CP015772">
    <property type="protein sequence ID" value="ANH80154.1"/>
    <property type="molecule type" value="Genomic_DNA"/>
</dbReference>
<evidence type="ECO:0000313" key="2">
    <source>
        <dbReference type="Proteomes" id="UP000077667"/>
    </source>
</evidence>
<keyword evidence="2" id="KW-1185">Reference proteome</keyword>